<evidence type="ECO:0000313" key="1">
    <source>
        <dbReference type="EMBL" id="CAD8187259.1"/>
    </source>
</evidence>
<keyword evidence="2" id="KW-1185">Reference proteome</keyword>
<gene>
    <name evidence="1" type="ORF">POCTA_138.1.T0890198</name>
</gene>
<dbReference type="AlphaFoldDB" id="A0A8S1WGG5"/>
<comment type="caution">
    <text evidence="1">The sequence shown here is derived from an EMBL/GenBank/DDBJ whole genome shotgun (WGS) entry which is preliminary data.</text>
</comment>
<sequence length="130" mass="15289">MAEEIIQERRMKMIEKLQKRIQMEASKVLDDYANNTDKLKSKASLTLNHFNISRNQSQNSLQGWRKVIGNKKSVFEHCELYKEIYIIQNFTILYFPSKSIFLSLFWRTILTIKSSPNLGEAIPGLQQDIY</sequence>
<dbReference type="Proteomes" id="UP000683925">
    <property type="component" value="Unassembled WGS sequence"/>
</dbReference>
<protein>
    <submittedName>
        <fullName evidence="1">Uncharacterized protein</fullName>
    </submittedName>
</protein>
<reference evidence="1" key="1">
    <citation type="submission" date="2021-01" db="EMBL/GenBank/DDBJ databases">
        <authorList>
            <consortium name="Genoscope - CEA"/>
            <person name="William W."/>
        </authorList>
    </citation>
    <scope>NUCLEOTIDE SEQUENCE</scope>
</reference>
<dbReference type="EMBL" id="CAJJDP010000088">
    <property type="protein sequence ID" value="CAD8187259.1"/>
    <property type="molecule type" value="Genomic_DNA"/>
</dbReference>
<proteinExistence type="predicted"/>
<accession>A0A8S1WGG5</accession>
<organism evidence="1 2">
    <name type="scientific">Paramecium octaurelia</name>
    <dbReference type="NCBI Taxonomy" id="43137"/>
    <lineage>
        <taxon>Eukaryota</taxon>
        <taxon>Sar</taxon>
        <taxon>Alveolata</taxon>
        <taxon>Ciliophora</taxon>
        <taxon>Intramacronucleata</taxon>
        <taxon>Oligohymenophorea</taxon>
        <taxon>Peniculida</taxon>
        <taxon>Parameciidae</taxon>
        <taxon>Paramecium</taxon>
    </lineage>
</organism>
<name>A0A8S1WGG5_PAROT</name>
<evidence type="ECO:0000313" key="2">
    <source>
        <dbReference type="Proteomes" id="UP000683925"/>
    </source>
</evidence>